<dbReference type="PANTHER" id="PTHR21286">
    <property type="entry name" value="NUCLEAR PORE COMPLEX PROTEIN NUP160"/>
    <property type="match status" value="1"/>
</dbReference>
<dbReference type="InterPro" id="IPR021717">
    <property type="entry name" value="Nucleoporin_Nup160"/>
</dbReference>
<dbReference type="RefSeq" id="XP_001837311.1">
    <property type="nucleotide sequence ID" value="XM_001837259.1"/>
</dbReference>
<gene>
    <name evidence="7" type="ORF">CC1G_00447</name>
</gene>
<evidence type="ECO:0000259" key="6">
    <source>
        <dbReference type="Pfam" id="PF23347"/>
    </source>
</evidence>
<dbReference type="GO" id="GO:0005643">
    <property type="term" value="C:nuclear pore"/>
    <property type="evidence" value="ECO:0007669"/>
    <property type="project" value="TreeGrafter"/>
</dbReference>
<reference evidence="7 8" key="1">
    <citation type="journal article" date="2010" name="Proc. Natl. Acad. Sci. U.S.A.">
        <title>Insights into evolution of multicellular fungi from the assembled chromosomes of the mushroom Coprinopsis cinerea (Coprinus cinereus).</title>
        <authorList>
            <person name="Stajich J.E."/>
            <person name="Wilke S.K."/>
            <person name="Ahren D."/>
            <person name="Au C.H."/>
            <person name="Birren B.W."/>
            <person name="Borodovsky M."/>
            <person name="Burns C."/>
            <person name="Canback B."/>
            <person name="Casselton L.A."/>
            <person name="Cheng C.K."/>
            <person name="Deng J."/>
            <person name="Dietrich F.S."/>
            <person name="Fargo D.C."/>
            <person name="Farman M.L."/>
            <person name="Gathman A.C."/>
            <person name="Goldberg J."/>
            <person name="Guigo R."/>
            <person name="Hoegger P.J."/>
            <person name="Hooker J.B."/>
            <person name="Huggins A."/>
            <person name="James T.Y."/>
            <person name="Kamada T."/>
            <person name="Kilaru S."/>
            <person name="Kodira C."/>
            <person name="Kues U."/>
            <person name="Kupfer D."/>
            <person name="Kwan H.S."/>
            <person name="Lomsadze A."/>
            <person name="Li W."/>
            <person name="Lilly W.W."/>
            <person name="Ma L.J."/>
            <person name="Mackey A.J."/>
            <person name="Manning G."/>
            <person name="Martin F."/>
            <person name="Muraguchi H."/>
            <person name="Natvig D.O."/>
            <person name="Palmerini H."/>
            <person name="Ramesh M.A."/>
            <person name="Rehmeyer C.J."/>
            <person name="Roe B.A."/>
            <person name="Shenoy N."/>
            <person name="Stanke M."/>
            <person name="Ter-Hovhannisyan V."/>
            <person name="Tunlid A."/>
            <person name="Velagapudi R."/>
            <person name="Vision T.J."/>
            <person name="Zeng Q."/>
            <person name="Zolan M.E."/>
            <person name="Pukkila P.J."/>
        </authorList>
    </citation>
    <scope>NUCLEOTIDE SEQUENCE [LARGE SCALE GENOMIC DNA]</scope>
    <source>
        <strain evidence="8">Okayama-7 / 130 / ATCC MYA-4618 / FGSC 9003</strain>
    </source>
</reference>
<evidence type="ECO:0008006" key="9">
    <source>
        <dbReference type="Google" id="ProtNLM"/>
    </source>
</evidence>
<evidence type="ECO:0000259" key="5">
    <source>
        <dbReference type="Pfam" id="PF23300"/>
    </source>
</evidence>
<dbReference type="InterPro" id="IPR059141">
    <property type="entry name" value="Beta-prop_Nup120_160"/>
</dbReference>
<dbReference type="KEGG" id="cci:CC1G_00447"/>
<name>A8NXZ3_COPC7</name>
<dbReference type="GeneID" id="6013868"/>
<evidence type="ECO:0000256" key="1">
    <source>
        <dbReference type="ARBA" id="ARBA00004123"/>
    </source>
</evidence>
<evidence type="ECO:0000313" key="7">
    <source>
        <dbReference type="EMBL" id="EAU84928.1"/>
    </source>
</evidence>
<feature type="domain" description="Nucleoporin nup120-like HEAT repeat" evidence="5">
    <location>
        <begin position="832"/>
        <end position="996"/>
    </location>
</feature>
<comment type="subcellular location">
    <subcellularLocation>
        <location evidence="1">Nucleus</location>
    </subcellularLocation>
</comment>
<dbReference type="Pfam" id="PF23300">
    <property type="entry name" value="HEAT_Nup120"/>
    <property type="match status" value="1"/>
</dbReference>
<dbReference type="EMBL" id="AACS02000005">
    <property type="protein sequence ID" value="EAU84928.1"/>
    <property type="molecule type" value="Genomic_DNA"/>
</dbReference>
<feature type="domain" description="NUP160 C-terminal TPR" evidence="6">
    <location>
        <begin position="1136"/>
        <end position="1374"/>
    </location>
</feature>
<evidence type="ECO:0000259" key="4">
    <source>
        <dbReference type="Pfam" id="PF11715"/>
    </source>
</evidence>
<feature type="domain" description="Nucleoporin Nup120/160 beta-propeller" evidence="4">
    <location>
        <begin position="58"/>
        <end position="547"/>
    </location>
</feature>
<keyword evidence="3" id="KW-0539">Nucleus</keyword>
<dbReference type="Pfam" id="PF23347">
    <property type="entry name" value="TPR_Nup160_C"/>
    <property type="match status" value="1"/>
</dbReference>
<dbReference type="STRING" id="240176.A8NXZ3"/>
<dbReference type="GO" id="GO:0017056">
    <property type="term" value="F:structural constituent of nuclear pore"/>
    <property type="evidence" value="ECO:0007669"/>
    <property type="project" value="TreeGrafter"/>
</dbReference>
<dbReference type="Pfam" id="PF11715">
    <property type="entry name" value="Beta-prop_Nup120_160"/>
    <property type="match status" value="1"/>
</dbReference>
<dbReference type="PANTHER" id="PTHR21286:SF0">
    <property type="entry name" value="NUCLEAR PORE COMPLEX PROTEIN NUP160"/>
    <property type="match status" value="1"/>
</dbReference>
<protein>
    <recommendedName>
        <fullName evidence="9">Nuclear pore complex protein Nup160</fullName>
    </recommendedName>
</protein>
<dbReference type="eggNOG" id="KOG4521">
    <property type="taxonomic scope" value="Eukaryota"/>
</dbReference>
<dbReference type="OMA" id="TLWKNNM"/>
<keyword evidence="8" id="KW-1185">Reference proteome</keyword>
<dbReference type="InterPro" id="IPR056536">
    <property type="entry name" value="TPR_NUP160_C"/>
</dbReference>
<keyword evidence="2" id="KW-0813">Transport</keyword>
<proteinExistence type="predicted"/>
<accession>A8NXZ3</accession>
<evidence type="ECO:0000256" key="3">
    <source>
        <dbReference type="ARBA" id="ARBA00023242"/>
    </source>
</evidence>
<organism evidence="7 8">
    <name type="scientific">Coprinopsis cinerea (strain Okayama-7 / 130 / ATCC MYA-4618 / FGSC 9003)</name>
    <name type="common">Inky cap fungus</name>
    <name type="synonym">Hormographiella aspergillata</name>
    <dbReference type="NCBI Taxonomy" id="240176"/>
    <lineage>
        <taxon>Eukaryota</taxon>
        <taxon>Fungi</taxon>
        <taxon>Dikarya</taxon>
        <taxon>Basidiomycota</taxon>
        <taxon>Agaricomycotina</taxon>
        <taxon>Agaricomycetes</taxon>
        <taxon>Agaricomycetidae</taxon>
        <taxon>Agaricales</taxon>
        <taxon>Agaricineae</taxon>
        <taxon>Psathyrellaceae</taxon>
        <taxon>Coprinopsis</taxon>
    </lineage>
</organism>
<evidence type="ECO:0000256" key="2">
    <source>
        <dbReference type="ARBA" id="ARBA00022448"/>
    </source>
</evidence>
<dbReference type="InParanoid" id="A8NXZ3"/>
<dbReference type="VEuPathDB" id="FungiDB:CC1G_00447"/>
<sequence length="1380" mass="154040">MEEFIIASHITSITKYPPSTVSIQTARQHLPLPQTPFNSIPTEHAIFASTLDHETTGTILLRVIHGGLIVELISLSNSVPPLRLVFPSLVLDCPAVFLWDEAEVHVLAVTESGSLYRVVIPIRGRDLWQNEVDNVWPREYFIRGFPEQVEGTLVQVQGPHCVAISLKNGSLLRLEADTLGYGSRDEEWTESLFHHASFLSSFASFIPTLHSPQPNSADIISIATHPWPSDIGHVWTLSRDRTLRLWKAKLGCVASKTLPYIAHSLEHSRASSVSGGHVTHRSHPLLDEARQNLIKAFSFNQRVYVLAFIPSQASLTSGGFFCVIDSSNDQLRDIGVIECSKRTVHCHLQDFIIHSTVPRPGQMDQDHLSLFALWESQGHSSVEKLELNLESFEDPERQPHIWSSAVYAHEPELTPAYMEEKLLTPGSLAEKFLENIFKPGMFSSLSLRTALDQYTDACLSLPGPPPPQLMVTYSTLCENVASVVGCTVILNRDPQSGAFQYSNYWTALKRDWEGFVARCREVERSARRPLSISTRYDGRVIVMERERAAVLVVEDMPIYLHRLILNDHQIHDPDLDILAVASSLRQKIGPEIMAAVESKVIDLLHQEVAFSLVDVLLDLEHSLEFKNSLDEGSVSWFQGRLQRIGDLDKATRSAIDTIGALDFSAKREEDDENDIIAFPHKVQSDWARNLTAAYATTAVEARYELSLSLITLLLFLSDTLSAWDVSLVGEVFAIFKGAAMLRYVAARPAERSALKGDESTGSLEDDILSRLKNMDVTHSRAHLSPPTSLLNILLADTAVTGDVPVVAHNFLDASGLLQSVSPANATNFEVILCERLRILKFYDASRELLSYLPRTAAVSFVLAQIWLQIGRFDDAAQLFGKLAGSFGTESGLSPEDAEALIQVLPASHTIGSDFDYYVHISDLFKRHNLVRYEVHFAELAISVAPAGTEVSSLWLIVAKGYASLGLYEEAYAALMAMPSEKQKRDFASQLALQMCEEDAVAKLMTFDFAGISDEVESILSFKARNVDPRIPPNYSRILYTWYIQRGEYRNAALAMYQRALKLQEIITNANLFVELGEEQLDAYSIAINALSLVEESSQWIILPIVSDSNKRRKATSKHIPESQFISSKYGASIVHLGDMRRNYTLLSAQIDLIKREPTILASPEFLLPPPVIVMRLVHSNLLNQALNVASGLKVDMTDLFISLTTQCIRLSRASHHQIEPIETDWLLTDNASTWTGTPADRGWKFLRQSLTRHDGPDTDHRYAKAALETILSIDRSSPPPPWLIQILETNHPESLIRLALRYENVDDAVSYSLSMLKKSDAQLSREPSRHASLTWLPYALFDQVIGAASALPKAPPLLTQLQNEVNNRLKRVQKLSQKSA</sequence>
<dbReference type="InterPro" id="IPR056548">
    <property type="entry name" value="HEAT_Nup120"/>
</dbReference>
<dbReference type="OrthoDB" id="67716at2759"/>
<dbReference type="Proteomes" id="UP000001861">
    <property type="component" value="Unassembled WGS sequence"/>
</dbReference>
<comment type="caution">
    <text evidence="7">The sequence shown here is derived from an EMBL/GenBank/DDBJ whole genome shotgun (WGS) entry which is preliminary data.</text>
</comment>
<dbReference type="FunCoup" id="A8NXZ3">
    <property type="interactions" value="46"/>
</dbReference>
<dbReference type="InterPro" id="IPR011990">
    <property type="entry name" value="TPR-like_helical_dom_sf"/>
</dbReference>
<evidence type="ECO:0000313" key="8">
    <source>
        <dbReference type="Proteomes" id="UP000001861"/>
    </source>
</evidence>
<dbReference type="SUPFAM" id="SSF48452">
    <property type="entry name" value="TPR-like"/>
    <property type="match status" value="1"/>
</dbReference>